<gene>
    <name evidence="8" type="ORF">AMD02_01980</name>
</gene>
<comment type="caution">
    <text evidence="8">The sequence shown here is derived from an EMBL/GenBank/DDBJ whole genome shotgun (WGS) entry which is preliminary data.</text>
</comment>
<reference evidence="8" key="1">
    <citation type="submission" date="2015-08" db="EMBL/GenBank/DDBJ databases">
        <title>Complete DNA Sequence of Pseudomonas syringae pv. actinidiae, the Causal Agent of Kiwifruit Canker Disease.</title>
        <authorList>
            <person name="Rikkerink E.H.A."/>
            <person name="Fineran P.C."/>
        </authorList>
    </citation>
    <scope>NUCLEOTIDE SEQUENCE</scope>
    <source>
        <strain evidence="8">DSM 13666</strain>
    </source>
</reference>
<keyword evidence="4" id="KW-0143">Chaperone</keyword>
<organism evidence="8">
    <name type="scientific">Halalkalibacterium halodurans</name>
    <name type="common">Bacillus halodurans</name>
    <dbReference type="NCBI Taxonomy" id="86665"/>
    <lineage>
        <taxon>Bacteria</taxon>
        <taxon>Bacillati</taxon>
        <taxon>Bacillota</taxon>
        <taxon>Bacilli</taxon>
        <taxon>Bacillales</taxon>
        <taxon>Bacillaceae</taxon>
        <taxon>Halalkalibacterium (ex Joshi et al. 2022)</taxon>
    </lineage>
</organism>
<comment type="subcellular location">
    <subcellularLocation>
        <location evidence="1">Cytoplasm</location>
        <location evidence="1">Cytosol</location>
    </subcellularLocation>
</comment>
<evidence type="ECO:0000256" key="6">
    <source>
        <dbReference type="ARBA" id="ARBA00093785"/>
    </source>
</evidence>
<evidence type="ECO:0000256" key="2">
    <source>
        <dbReference type="ARBA" id="ARBA00022490"/>
    </source>
</evidence>
<keyword evidence="3" id="KW-1005">Bacterial flagellum biogenesis</keyword>
<name>A0A0M0KH52_ALKHA</name>
<dbReference type="GeneID" id="87599141"/>
<dbReference type="InterPro" id="IPR008622">
    <property type="entry name" value="FliT"/>
</dbReference>
<evidence type="ECO:0000256" key="7">
    <source>
        <dbReference type="ARBA" id="ARBA00093797"/>
    </source>
</evidence>
<evidence type="ECO:0000313" key="8">
    <source>
        <dbReference type="EMBL" id="KOO37748.1"/>
    </source>
</evidence>
<evidence type="ECO:0000256" key="1">
    <source>
        <dbReference type="ARBA" id="ARBA00004514"/>
    </source>
</evidence>
<evidence type="ECO:0000256" key="5">
    <source>
        <dbReference type="ARBA" id="ARBA00093765"/>
    </source>
</evidence>
<accession>A0A0M0KH52</accession>
<comment type="similarity">
    <text evidence="6">Belongs to the bacillales FliT family.</text>
</comment>
<dbReference type="EMBL" id="LILD01000001">
    <property type="protein sequence ID" value="KOO37748.1"/>
    <property type="molecule type" value="Genomic_DNA"/>
</dbReference>
<keyword evidence="2" id="KW-0963">Cytoplasm</keyword>
<proteinExistence type="inferred from homology"/>
<dbReference type="RefSeq" id="WP_053430279.1">
    <property type="nucleotide sequence ID" value="NZ_CP040441.1"/>
</dbReference>
<protein>
    <recommendedName>
        <fullName evidence="7">Flagellar protein FliT</fullName>
    </recommendedName>
</protein>
<comment type="function">
    <text evidence="5">May act as an export chaperone for the filament capping protein FliD.</text>
</comment>
<evidence type="ECO:0000256" key="3">
    <source>
        <dbReference type="ARBA" id="ARBA00022795"/>
    </source>
</evidence>
<dbReference type="AlphaFoldDB" id="A0A0M0KH52"/>
<dbReference type="Pfam" id="PF05400">
    <property type="entry name" value="FliT"/>
    <property type="match status" value="1"/>
</dbReference>
<dbReference type="PATRIC" id="fig|136160.3.peg.601"/>
<sequence>MSSLEQLSQLTNDLYAKVHAPLDSNHDLREKQMENIEQLLKERALVMEMGLERPKDQKSKQIVREILIKSQAIQEKLAEMSGLIHQEINQFKQKKQMNRKYDLPYDGPTVEGVFFDKRE</sequence>
<evidence type="ECO:0000256" key="4">
    <source>
        <dbReference type="ARBA" id="ARBA00023186"/>
    </source>
</evidence>